<name>A0AAD9JH13_RIDPI</name>
<evidence type="ECO:0000313" key="2">
    <source>
        <dbReference type="Proteomes" id="UP001209878"/>
    </source>
</evidence>
<dbReference type="EMBL" id="JAODUO010002482">
    <property type="protein sequence ID" value="KAK2152270.1"/>
    <property type="molecule type" value="Genomic_DNA"/>
</dbReference>
<comment type="caution">
    <text evidence="1">The sequence shown here is derived from an EMBL/GenBank/DDBJ whole genome shotgun (WGS) entry which is preliminary data.</text>
</comment>
<dbReference type="AlphaFoldDB" id="A0AAD9JH13"/>
<protein>
    <submittedName>
        <fullName evidence="1">Uncharacterized protein</fullName>
    </submittedName>
</protein>
<reference evidence="1" key="1">
    <citation type="journal article" date="2023" name="Mol. Biol. Evol.">
        <title>Third-Generation Sequencing Reveals the Adaptive Role of the Epigenome in Three Deep-Sea Polychaetes.</title>
        <authorList>
            <person name="Perez M."/>
            <person name="Aroh O."/>
            <person name="Sun Y."/>
            <person name="Lan Y."/>
            <person name="Juniper S.K."/>
            <person name="Young C.R."/>
            <person name="Angers B."/>
            <person name="Qian P.Y."/>
        </authorList>
    </citation>
    <scope>NUCLEOTIDE SEQUENCE</scope>
    <source>
        <strain evidence="1">R07B-5</strain>
    </source>
</reference>
<accession>A0AAD9JH13</accession>
<evidence type="ECO:0000313" key="1">
    <source>
        <dbReference type="EMBL" id="KAK2152270.1"/>
    </source>
</evidence>
<keyword evidence="2" id="KW-1185">Reference proteome</keyword>
<gene>
    <name evidence="1" type="ORF">NP493_2494g00019</name>
</gene>
<dbReference type="Proteomes" id="UP001209878">
    <property type="component" value="Unassembled WGS sequence"/>
</dbReference>
<proteinExistence type="predicted"/>
<sequence length="45" mass="5397">MFLQLFSRTDQFLPLPLPLPVVNLFCQWQLLSRFGNRWRFASTVI</sequence>
<organism evidence="1 2">
    <name type="scientific">Ridgeia piscesae</name>
    <name type="common">Tubeworm</name>
    <dbReference type="NCBI Taxonomy" id="27915"/>
    <lineage>
        <taxon>Eukaryota</taxon>
        <taxon>Metazoa</taxon>
        <taxon>Spiralia</taxon>
        <taxon>Lophotrochozoa</taxon>
        <taxon>Annelida</taxon>
        <taxon>Polychaeta</taxon>
        <taxon>Sedentaria</taxon>
        <taxon>Canalipalpata</taxon>
        <taxon>Sabellida</taxon>
        <taxon>Siboglinidae</taxon>
        <taxon>Ridgeia</taxon>
    </lineage>
</organism>